<evidence type="ECO:0000313" key="4">
    <source>
        <dbReference type="EMBL" id="DAZ97691.1"/>
    </source>
</evidence>
<dbReference type="GO" id="GO:0005524">
    <property type="term" value="F:ATP binding"/>
    <property type="evidence" value="ECO:0007669"/>
    <property type="project" value="UniProtKB-UniRule"/>
</dbReference>
<feature type="compositionally biased region" description="Pro residues" evidence="2">
    <location>
        <begin position="811"/>
        <end position="821"/>
    </location>
</feature>
<dbReference type="InterPro" id="IPR017441">
    <property type="entry name" value="Protein_kinase_ATP_BS"/>
</dbReference>
<feature type="compositionally biased region" description="Low complexity" evidence="2">
    <location>
        <begin position="685"/>
        <end position="694"/>
    </location>
</feature>
<protein>
    <recommendedName>
        <fullName evidence="3">Protein kinase domain-containing protein</fullName>
    </recommendedName>
</protein>
<dbReference type="SMART" id="SM00220">
    <property type="entry name" value="S_TKc"/>
    <property type="match status" value="1"/>
</dbReference>
<dbReference type="PROSITE" id="PS00107">
    <property type="entry name" value="PROTEIN_KINASE_ATP"/>
    <property type="match status" value="1"/>
</dbReference>
<feature type="compositionally biased region" description="Basic and acidic residues" evidence="2">
    <location>
        <begin position="1"/>
        <end position="10"/>
    </location>
</feature>
<feature type="region of interest" description="Disordered" evidence="2">
    <location>
        <begin position="1"/>
        <end position="53"/>
    </location>
</feature>
<feature type="compositionally biased region" description="Basic and acidic residues" evidence="2">
    <location>
        <begin position="40"/>
        <end position="53"/>
    </location>
</feature>
<feature type="region of interest" description="Disordered" evidence="2">
    <location>
        <begin position="682"/>
        <end position="701"/>
    </location>
</feature>
<dbReference type="Pfam" id="PF07714">
    <property type="entry name" value="PK_Tyr_Ser-Thr"/>
    <property type="match status" value="1"/>
</dbReference>
<proteinExistence type="predicted"/>
<organism evidence="4 5">
    <name type="scientific">Lagenidium giganteum</name>
    <dbReference type="NCBI Taxonomy" id="4803"/>
    <lineage>
        <taxon>Eukaryota</taxon>
        <taxon>Sar</taxon>
        <taxon>Stramenopiles</taxon>
        <taxon>Oomycota</taxon>
        <taxon>Peronosporomycetes</taxon>
        <taxon>Pythiales</taxon>
        <taxon>Pythiaceae</taxon>
    </lineage>
</organism>
<dbReference type="Proteomes" id="UP001146120">
    <property type="component" value="Unassembled WGS sequence"/>
</dbReference>
<feature type="region of interest" description="Disordered" evidence="2">
    <location>
        <begin position="464"/>
        <end position="484"/>
    </location>
</feature>
<dbReference type="PANTHER" id="PTHR44329">
    <property type="entry name" value="SERINE/THREONINE-PROTEIN KINASE TNNI3K-RELATED"/>
    <property type="match status" value="1"/>
</dbReference>
<reference evidence="4" key="1">
    <citation type="submission" date="2022-11" db="EMBL/GenBank/DDBJ databases">
        <authorList>
            <person name="Morgan W.R."/>
            <person name="Tartar A."/>
        </authorList>
    </citation>
    <scope>NUCLEOTIDE SEQUENCE</scope>
    <source>
        <strain evidence="4">ARSEF 373</strain>
    </source>
</reference>
<feature type="compositionally biased region" description="Polar residues" evidence="2">
    <location>
        <begin position="506"/>
        <end position="527"/>
    </location>
</feature>
<evidence type="ECO:0000256" key="1">
    <source>
        <dbReference type="PROSITE-ProRule" id="PRU10141"/>
    </source>
</evidence>
<feature type="region of interest" description="Disordered" evidence="2">
    <location>
        <begin position="758"/>
        <end position="785"/>
    </location>
</feature>
<feature type="domain" description="Protein kinase" evidence="3">
    <location>
        <begin position="848"/>
        <end position="1114"/>
    </location>
</feature>
<gene>
    <name evidence="4" type="ORF">N0F65_009692</name>
</gene>
<feature type="region of interest" description="Disordered" evidence="2">
    <location>
        <begin position="505"/>
        <end position="527"/>
    </location>
</feature>
<feature type="region of interest" description="Disordered" evidence="2">
    <location>
        <begin position="803"/>
        <end position="823"/>
    </location>
</feature>
<name>A0AAV2YVG6_9STRA</name>
<keyword evidence="5" id="KW-1185">Reference proteome</keyword>
<feature type="compositionally biased region" description="Low complexity" evidence="2">
    <location>
        <begin position="21"/>
        <end position="35"/>
    </location>
</feature>
<dbReference type="SUPFAM" id="SSF56112">
    <property type="entry name" value="Protein kinase-like (PK-like)"/>
    <property type="match status" value="1"/>
</dbReference>
<dbReference type="InterPro" id="IPR001245">
    <property type="entry name" value="Ser-Thr/Tyr_kinase_cat_dom"/>
</dbReference>
<dbReference type="Gene3D" id="1.10.510.10">
    <property type="entry name" value="Transferase(Phosphotransferase) domain 1"/>
    <property type="match status" value="1"/>
</dbReference>
<dbReference type="InterPro" id="IPR051681">
    <property type="entry name" value="Ser/Thr_Kinases-Pseudokinases"/>
</dbReference>
<reference evidence="4" key="2">
    <citation type="journal article" date="2023" name="Microbiol Resour">
        <title>Decontamination and Annotation of the Draft Genome Sequence of the Oomycete Lagenidium giganteum ARSEF 373.</title>
        <authorList>
            <person name="Morgan W.R."/>
            <person name="Tartar A."/>
        </authorList>
    </citation>
    <scope>NUCLEOTIDE SEQUENCE</scope>
    <source>
        <strain evidence="4">ARSEF 373</strain>
    </source>
</reference>
<feature type="region of interest" description="Disordered" evidence="2">
    <location>
        <begin position="425"/>
        <end position="449"/>
    </location>
</feature>
<feature type="binding site" evidence="1">
    <location>
        <position position="883"/>
    </location>
    <ligand>
        <name>ATP</name>
        <dbReference type="ChEBI" id="CHEBI:30616"/>
    </ligand>
</feature>
<dbReference type="PROSITE" id="PS50011">
    <property type="entry name" value="PROTEIN_KINASE_DOM"/>
    <property type="match status" value="1"/>
</dbReference>
<dbReference type="EMBL" id="DAKRPA010000128">
    <property type="protein sequence ID" value="DAZ97691.1"/>
    <property type="molecule type" value="Genomic_DNA"/>
</dbReference>
<evidence type="ECO:0000313" key="5">
    <source>
        <dbReference type="Proteomes" id="UP001146120"/>
    </source>
</evidence>
<keyword evidence="1" id="KW-0547">Nucleotide-binding</keyword>
<dbReference type="AlphaFoldDB" id="A0AAV2YVG6"/>
<evidence type="ECO:0000256" key="2">
    <source>
        <dbReference type="SAM" id="MobiDB-lite"/>
    </source>
</evidence>
<accession>A0AAV2YVG6</accession>
<dbReference type="InterPro" id="IPR011009">
    <property type="entry name" value="Kinase-like_dom_sf"/>
</dbReference>
<keyword evidence="1" id="KW-0067">ATP-binding</keyword>
<sequence>MERFDPHESAAMDVLTREAASSTPMSSTSSSGSTSWPVADHPEASSHTETKTTKAVLEELRVQHARLEKQRDDLAARDAHAVATYSLWQRLAHEQRKRKHEALQENRKLRQAVAEQRLLVTNMRKVFQTPAPHAAWAQSIEDNEWQGSLMSPQPSRRRHNAERIMAHLLNDLRSHMIAADMLEVRGNQRFTKYINLEDPSRGLTLYVNSQCELAADYVEVARSIWERAIVGNFEGKAGVTVGNQVSETFSDDLVYTVSSYHAAGSVPNVCRQLHHVREDGQRVVIAWKKVEEVSDTTGPKAGSASSMHGWIAVDNNFSDNNNDSITGYDRPTRSCTIRMSVRVSYPSVEEGTAESTMERTLATLQIDPDAPRIARQRMLRYIEFTEGVLWKFNDRVHAVAQSVAERATVERGGLDWINEQRDWQRGAMSGSRTARTRRSRPPDATKLTTGNAAPTAIVRRPASAPVAATGFSTTRAKRKKPQAWTKSLAKRIGAPWTKQNVVHPINITQEGPKTAGNSQSEGPSSDSNGEIEALLIVVRVQHALDLHNPCIALNCQHEFKPVVGAIVNGTHEQSRQASQHARNCAMWVKSSSMDFRLEPHAVERATSVSVYFSLWGQCETHDNRIFIGETERIPLSVPKVDDHPHRHIDSLSVFRERVVGRMITRYPMGVIKVRFACEWQRRGRPSSISTPTTASKKKKSVVAVTQVTDQCKDMKVNESLSAASAISAKEQTLNSELPSSNPSEVSTSQIPTVVKEIPKQAPSQPPEDSRLSPAHSTGALAPVRPSMRLPINLGEALQTKRSQLKITEKPPSSPGKPPPPQFDEKESLALMAQLEEETTTLRLNPNQLVIHDIIGEGAHACVKAAQMRWQADGRMMIRDVAVKEFRFAHKFVPAPVLANFQQELRAFGRLGVHQNIVKLLGVLLHPEPALIMEYLPDGSLAQCLNNTETWERVSLHQKLSMALQIARGISFIHSREMVHRDIKCHNIAVAHIKTQHPIVKVCDFGTCFVKATPRTLAFEEVGSSGYTAPEVFLPDGYQEKVDVWSFGVVLWELTCASPEWRRQSNPLRGLSGDAMVAMAREGVRPALDPRDRHQTQYFRGLLEQCWQWEPVPRN</sequence>
<dbReference type="InterPro" id="IPR000719">
    <property type="entry name" value="Prot_kinase_dom"/>
</dbReference>
<evidence type="ECO:0000259" key="3">
    <source>
        <dbReference type="PROSITE" id="PS50011"/>
    </source>
</evidence>
<comment type="caution">
    <text evidence="4">The sequence shown here is derived from an EMBL/GenBank/DDBJ whole genome shotgun (WGS) entry which is preliminary data.</text>
</comment>
<dbReference type="GO" id="GO:0004674">
    <property type="term" value="F:protein serine/threonine kinase activity"/>
    <property type="evidence" value="ECO:0007669"/>
    <property type="project" value="TreeGrafter"/>
</dbReference>